<dbReference type="Gene3D" id="1.10.10.10">
    <property type="entry name" value="Winged helix-like DNA-binding domain superfamily/Winged helix DNA-binding domain"/>
    <property type="match status" value="1"/>
</dbReference>
<organism evidence="4 5">
    <name type="scientific">Enterococcus raffinosus</name>
    <dbReference type="NCBI Taxonomy" id="71452"/>
    <lineage>
        <taxon>Bacteria</taxon>
        <taxon>Bacillati</taxon>
        <taxon>Bacillota</taxon>
        <taxon>Bacilli</taxon>
        <taxon>Lactobacillales</taxon>
        <taxon>Enterococcaceae</taxon>
        <taxon>Enterococcus</taxon>
    </lineage>
</organism>
<evidence type="ECO:0000256" key="1">
    <source>
        <dbReference type="ARBA" id="ARBA00023015"/>
    </source>
</evidence>
<dbReference type="Proteomes" id="UP001249240">
    <property type="component" value="Unassembled WGS sequence"/>
</dbReference>
<dbReference type="GO" id="GO:0006355">
    <property type="term" value="P:regulation of DNA-templated transcription"/>
    <property type="evidence" value="ECO:0007669"/>
    <property type="project" value="InterPro"/>
</dbReference>
<keyword evidence="1" id="KW-0805">Transcription regulation</keyword>
<evidence type="ECO:0000256" key="2">
    <source>
        <dbReference type="ARBA" id="ARBA00023163"/>
    </source>
</evidence>
<evidence type="ECO:0000313" key="5">
    <source>
        <dbReference type="Proteomes" id="UP001249240"/>
    </source>
</evidence>
<proteinExistence type="predicted"/>
<dbReference type="RefSeq" id="WP_161349232.1">
    <property type="nucleotide sequence ID" value="NZ_CABLCA010000007.1"/>
</dbReference>
<evidence type="ECO:0000313" key="4">
    <source>
        <dbReference type="EMBL" id="MDT2539876.1"/>
    </source>
</evidence>
<dbReference type="PANTHER" id="PTHR30185:SF18">
    <property type="entry name" value="TRANSCRIPTIONAL REGULATOR MTLR"/>
    <property type="match status" value="1"/>
</dbReference>
<keyword evidence="2" id="KW-0804">Transcription</keyword>
<comment type="caution">
    <text evidence="4">The sequence shown here is derived from an EMBL/GenBank/DDBJ whole genome shotgun (WGS) entry which is preliminary data.</text>
</comment>
<dbReference type="InterPro" id="IPR050661">
    <property type="entry name" value="BglG_antiterminators"/>
</dbReference>
<protein>
    <submittedName>
        <fullName evidence="4">Helix-turn-helix domain-containing protein</fullName>
    </submittedName>
</protein>
<dbReference type="InterPro" id="IPR011608">
    <property type="entry name" value="PRD"/>
</dbReference>
<sequence length="504" mass="59682">MMELISLLDRNERTQCLILKHLLKQTKPSPLPEMMKKIDGSKRYLKEQYQLLKKHTCSFPGVEWKETPEGIIFQKPHELNAAEIYYSYLISSMNYKLLRLLFLQGRLDATQVMLKFYISESSYYRRVRELNKVLAEFDLKIKNGLLIGKESQIRFFYFELFYEGDLLKKLEESNTDPEIKNLLTIVQEQLNTTLSRFEYQRFFLLLRITRKRLSSQYLGDTNNLEILTNYLREDPTYLLVRNLFEHYLKRYSHTKLENELTLLYLFIQSIGVLPYMSPFFEHTYMLVEKGELFGDTHHLINQMNHLSMEYLSNCLVPLDLDIEDERLKISTICRINMLILYFEGGFVYFDKEAAFELEELVPERNVNQEAIQLLKALYCTAEKEFHMNGSKEVNLYTHYALLLGYLLRKYPTYLRVGVDYEGSRLGQATLLVYLKDVLQEGGVIVEQFTASKHYDLAITNTSPIEVGENVDRLFLLTDFISLKEIDDLKHIIREKLIQKRKNKY</sequence>
<reference evidence="4" key="1">
    <citation type="submission" date="2023-03" db="EMBL/GenBank/DDBJ databases">
        <authorList>
            <person name="Shen W."/>
            <person name="Cai J."/>
        </authorList>
    </citation>
    <scope>NUCLEOTIDE SEQUENCE</scope>
    <source>
        <strain evidence="4">B646-2</strain>
    </source>
</reference>
<name>A0AAW8T2Q8_9ENTE</name>
<dbReference type="InterPro" id="IPR036388">
    <property type="entry name" value="WH-like_DNA-bd_sf"/>
</dbReference>
<accession>A0AAW8T2Q8</accession>
<gene>
    <name evidence="4" type="ORF">P7D78_17345</name>
</gene>
<evidence type="ECO:0000259" key="3">
    <source>
        <dbReference type="PROSITE" id="PS51372"/>
    </source>
</evidence>
<dbReference type="PANTHER" id="PTHR30185">
    <property type="entry name" value="CRYPTIC BETA-GLUCOSIDE BGL OPERON ANTITERMINATOR"/>
    <property type="match status" value="1"/>
</dbReference>
<dbReference type="AlphaFoldDB" id="A0AAW8T2Q8"/>
<dbReference type="PROSITE" id="PS51372">
    <property type="entry name" value="PRD_2"/>
    <property type="match status" value="1"/>
</dbReference>
<dbReference type="Pfam" id="PF05043">
    <property type="entry name" value="Mga"/>
    <property type="match status" value="1"/>
</dbReference>
<dbReference type="EMBL" id="JARPXM010000023">
    <property type="protein sequence ID" value="MDT2539876.1"/>
    <property type="molecule type" value="Genomic_DNA"/>
</dbReference>
<feature type="domain" description="PRD" evidence="3">
    <location>
        <begin position="170"/>
        <end position="277"/>
    </location>
</feature>
<dbReference type="InterPro" id="IPR007737">
    <property type="entry name" value="Mga_HTH"/>
</dbReference>